<comment type="catalytic activity">
    <reaction evidence="11 12">
        <text>L-aspartate 4-semialdehyde + pyruvate = (2S,4S)-4-hydroxy-2,3,4,5-tetrahydrodipicolinate + H2O + H(+)</text>
        <dbReference type="Rhea" id="RHEA:34171"/>
        <dbReference type="ChEBI" id="CHEBI:15361"/>
        <dbReference type="ChEBI" id="CHEBI:15377"/>
        <dbReference type="ChEBI" id="CHEBI:15378"/>
        <dbReference type="ChEBI" id="CHEBI:67139"/>
        <dbReference type="ChEBI" id="CHEBI:537519"/>
        <dbReference type="EC" id="4.3.3.7"/>
    </reaction>
</comment>
<dbReference type="Gene3D" id="3.20.20.70">
    <property type="entry name" value="Aldolase class I"/>
    <property type="match status" value="1"/>
</dbReference>
<dbReference type="PIRSF" id="PIRSF001365">
    <property type="entry name" value="DHDPS"/>
    <property type="match status" value="1"/>
</dbReference>
<comment type="caution">
    <text evidence="12">Was originally thought to be a dihydrodipicolinate synthase (DHDPS), catalyzing the condensation of (S)-aspartate-beta-semialdehyde [(S)-ASA] and pyruvate to dihydrodipicolinate (DHDP). However, it was shown in E.coli that the product of the enzymatic reaction is not dihydrodipicolinate but in fact (4S)-4-hydroxy-2,3,4,5-tetrahydro-(2S)-dipicolinic acid (HTPA), and that the consecutive dehydration reaction leading to DHDP is not spontaneous but catalyzed by DapB.</text>
</comment>
<feature type="active site" description="Proton donor/acceptor" evidence="12 14">
    <location>
        <position position="139"/>
    </location>
</feature>
<dbReference type="SUPFAM" id="SSF51569">
    <property type="entry name" value="Aldolase"/>
    <property type="match status" value="1"/>
</dbReference>
<dbReference type="SMART" id="SM01130">
    <property type="entry name" value="DHDPS"/>
    <property type="match status" value="1"/>
</dbReference>
<evidence type="ECO:0000256" key="9">
    <source>
        <dbReference type="ARBA" id="ARBA00023239"/>
    </source>
</evidence>
<dbReference type="PRINTS" id="PR00146">
    <property type="entry name" value="DHPICSNTHASE"/>
</dbReference>
<name>A0A0N9VZW8_9GAMM</name>
<comment type="function">
    <text evidence="1 12">Catalyzes the condensation of (S)-aspartate-beta-semialdehyde [(S)-ASA] and pyruvate to 4-hydroxy-tetrahydrodipicolinate (HTPA).</text>
</comment>
<dbReference type="InterPro" id="IPR020625">
    <property type="entry name" value="Schiff_base-form_aldolases_AS"/>
</dbReference>
<evidence type="ECO:0000256" key="1">
    <source>
        <dbReference type="ARBA" id="ARBA00003294"/>
    </source>
</evidence>
<keyword evidence="9 12" id="KW-0456">Lyase</keyword>
<dbReference type="InterPro" id="IPR002220">
    <property type="entry name" value="DapA-like"/>
</dbReference>
<sequence length="299" mass="32000">MTQQAQIIRGSIVAIVTPMLEDGSVDWKGLEKLVEWHIEQGTNSIVAVGTTGEASTLNMAEHTQVIKEIIRVANKRIPIIAGTGANSTHEAIELTKEAKELGADAALLVTPYYNKPTQEGLYQHYKAIADAVELPIILYNVPGRTGVDMQNETVIRLADLPNIVGIKDATGDVARGQALIQGLQGKSMTVYSGDDATAYQLIAHGAQGNISVTANVAPKQMSELCTVALSGDASQAESLNSKIAILHDILFCESNPIPVKWALHEMGLIGTGIRLPLTPLAEQYRAPLREALHVSGVIK</sequence>
<keyword evidence="5 12" id="KW-0963">Cytoplasm</keyword>
<dbReference type="STRING" id="1324350.AOY20_04400"/>
<evidence type="ECO:0000313" key="17">
    <source>
        <dbReference type="Proteomes" id="UP000064939"/>
    </source>
</evidence>
<dbReference type="GO" id="GO:0009089">
    <property type="term" value="P:lysine biosynthetic process via diaminopimelate"/>
    <property type="evidence" value="ECO:0007669"/>
    <property type="project" value="UniProtKB-UniRule"/>
</dbReference>
<evidence type="ECO:0000256" key="12">
    <source>
        <dbReference type="HAMAP-Rule" id="MF_00418"/>
    </source>
</evidence>
<dbReference type="PANTHER" id="PTHR12128">
    <property type="entry name" value="DIHYDRODIPICOLINATE SYNTHASE"/>
    <property type="match status" value="1"/>
</dbReference>
<dbReference type="RefSeq" id="WP_054580732.1">
    <property type="nucleotide sequence ID" value="NZ_CP012808.1"/>
</dbReference>
<gene>
    <name evidence="12" type="primary">dapA</name>
    <name evidence="16" type="ORF">AOY20_04400</name>
</gene>
<evidence type="ECO:0000256" key="3">
    <source>
        <dbReference type="ARBA" id="ARBA00007592"/>
    </source>
</evidence>
<feature type="active site" description="Schiff-base intermediate with substrate" evidence="12 14">
    <location>
        <position position="167"/>
    </location>
</feature>
<dbReference type="PROSITE" id="PS00665">
    <property type="entry name" value="DHDPS_1"/>
    <property type="match status" value="1"/>
</dbReference>
<dbReference type="GO" id="GO:0019877">
    <property type="term" value="P:diaminopimelate biosynthetic process"/>
    <property type="evidence" value="ECO:0007669"/>
    <property type="project" value="UniProtKB-UniRule"/>
</dbReference>
<feature type="binding site" evidence="12 15">
    <location>
        <position position="210"/>
    </location>
    <ligand>
        <name>pyruvate</name>
        <dbReference type="ChEBI" id="CHEBI:15361"/>
    </ligand>
</feature>
<dbReference type="PROSITE" id="PS00666">
    <property type="entry name" value="DHDPS_2"/>
    <property type="match status" value="1"/>
</dbReference>
<evidence type="ECO:0000313" key="16">
    <source>
        <dbReference type="EMBL" id="ALH94833.1"/>
    </source>
</evidence>
<comment type="pathway">
    <text evidence="2 12">Amino-acid biosynthesis; L-lysine biosynthesis via DAP pathway; (S)-tetrahydrodipicolinate from L-aspartate: step 3/4.</text>
</comment>
<proteinExistence type="inferred from homology"/>
<evidence type="ECO:0000256" key="2">
    <source>
        <dbReference type="ARBA" id="ARBA00005120"/>
    </source>
</evidence>
<dbReference type="NCBIfam" id="TIGR00674">
    <property type="entry name" value="dapA"/>
    <property type="match status" value="1"/>
</dbReference>
<dbReference type="OrthoDB" id="9782828at2"/>
<feature type="site" description="Part of a proton relay during catalysis" evidence="12">
    <location>
        <position position="50"/>
    </location>
</feature>
<dbReference type="GO" id="GO:0008840">
    <property type="term" value="F:4-hydroxy-tetrahydrodipicolinate synthase activity"/>
    <property type="evidence" value="ECO:0007669"/>
    <property type="project" value="UniProtKB-UniRule"/>
</dbReference>
<keyword evidence="7 12" id="KW-0220">Diaminopimelate biosynthesis</keyword>
<dbReference type="PANTHER" id="PTHR12128:SF66">
    <property type="entry name" value="4-HYDROXY-2-OXOGLUTARATE ALDOLASE, MITOCHONDRIAL"/>
    <property type="match status" value="1"/>
</dbReference>
<keyword evidence="17" id="KW-1185">Reference proteome</keyword>
<evidence type="ECO:0000256" key="15">
    <source>
        <dbReference type="PIRSR" id="PIRSR001365-2"/>
    </source>
</evidence>
<keyword evidence="8 12" id="KW-0457">Lysine biosynthesis</keyword>
<evidence type="ECO:0000256" key="5">
    <source>
        <dbReference type="ARBA" id="ARBA00022490"/>
    </source>
</evidence>
<comment type="subcellular location">
    <subcellularLocation>
        <location evidence="12">Cytoplasm</location>
    </subcellularLocation>
</comment>
<keyword evidence="6 12" id="KW-0028">Amino-acid biosynthesis</keyword>
<dbReference type="UniPathway" id="UPA00034">
    <property type="reaction ID" value="UER00017"/>
</dbReference>
<evidence type="ECO:0000256" key="6">
    <source>
        <dbReference type="ARBA" id="ARBA00022605"/>
    </source>
</evidence>
<dbReference type="GO" id="GO:0005829">
    <property type="term" value="C:cytosol"/>
    <property type="evidence" value="ECO:0007669"/>
    <property type="project" value="TreeGrafter"/>
</dbReference>
<dbReference type="Pfam" id="PF00701">
    <property type="entry name" value="DHDPS"/>
    <property type="match status" value="1"/>
</dbReference>
<dbReference type="InterPro" id="IPR005263">
    <property type="entry name" value="DapA"/>
</dbReference>
<keyword evidence="10 12" id="KW-0704">Schiff base</keyword>
<dbReference type="HAMAP" id="MF_00418">
    <property type="entry name" value="DapA"/>
    <property type="match status" value="1"/>
</dbReference>
<feature type="site" description="Part of a proton relay during catalysis" evidence="12">
    <location>
        <position position="113"/>
    </location>
</feature>
<comment type="similarity">
    <text evidence="3 12 13">Belongs to the DapA family.</text>
</comment>
<dbReference type="EMBL" id="CP012808">
    <property type="protein sequence ID" value="ALH94833.1"/>
    <property type="molecule type" value="Genomic_DNA"/>
</dbReference>
<evidence type="ECO:0000256" key="7">
    <source>
        <dbReference type="ARBA" id="ARBA00022915"/>
    </source>
</evidence>
<evidence type="ECO:0000256" key="14">
    <source>
        <dbReference type="PIRSR" id="PIRSR001365-1"/>
    </source>
</evidence>
<comment type="subunit">
    <text evidence="12">Homotetramer; dimer of dimers.</text>
</comment>
<dbReference type="InterPro" id="IPR020624">
    <property type="entry name" value="Schiff_base-form_aldolases_CS"/>
</dbReference>
<organism evidence="16 17">
    <name type="scientific">Acinetobacter equi</name>
    <dbReference type="NCBI Taxonomy" id="1324350"/>
    <lineage>
        <taxon>Bacteria</taxon>
        <taxon>Pseudomonadati</taxon>
        <taxon>Pseudomonadota</taxon>
        <taxon>Gammaproteobacteria</taxon>
        <taxon>Moraxellales</taxon>
        <taxon>Moraxellaceae</taxon>
        <taxon>Acinetobacter</taxon>
    </lineage>
</organism>
<dbReference type="InterPro" id="IPR013785">
    <property type="entry name" value="Aldolase_TIM"/>
</dbReference>
<evidence type="ECO:0000256" key="11">
    <source>
        <dbReference type="ARBA" id="ARBA00047836"/>
    </source>
</evidence>
<dbReference type="Proteomes" id="UP000064939">
    <property type="component" value="Chromosome"/>
</dbReference>
<dbReference type="EC" id="4.3.3.7" evidence="4 12"/>
<dbReference type="AlphaFoldDB" id="A0A0N9VZW8"/>
<evidence type="ECO:0000256" key="4">
    <source>
        <dbReference type="ARBA" id="ARBA00012086"/>
    </source>
</evidence>
<dbReference type="CDD" id="cd00950">
    <property type="entry name" value="DHDPS"/>
    <property type="match status" value="1"/>
</dbReference>
<reference evidence="16 17" key="1">
    <citation type="journal article" date="2015" name="Int. J. Syst. Evol. Microbiol.">
        <title>Acinetobacter equi sp. nov. isolated from horse faeces.</title>
        <authorList>
            <person name="Poppel M.T."/>
            <person name="Skiebe E."/>
            <person name="Laue M."/>
            <person name="Bergmann H."/>
            <person name="Ebersberger I."/>
            <person name="Garn T."/>
            <person name="Fruth A."/>
            <person name="Baumgardt S."/>
            <person name="Busse H.J."/>
            <person name="Wilharm G."/>
        </authorList>
    </citation>
    <scope>NUCLEOTIDE SEQUENCE [LARGE SCALE GENOMIC DNA]</scope>
    <source>
        <strain evidence="16 17">114</strain>
    </source>
</reference>
<accession>A0A0N9VZW8</accession>
<feature type="binding site" evidence="12 15">
    <location>
        <position position="51"/>
    </location>
    <ligand>
        <name>pyruvate</name>
        <dbReference type="ChEBI" id="CHEBI:15361"/>
    </ligand>
</feature>
<evidence type="ECO:0000256" key="13">
    <source>
        <dbReference type="PIRNR" id="PIRNR001365"/>
    </source>
</evidence>
<evidence type="ECO:0000256" key="10">
    <source>
        <dbReference type="ARBA" id="ARBA00023270"/>
    </source>
</evidence>
<dbReference type="KEGG" id="aei:AOY20_04400"/>
<evidence type="ECO:0000256" key="8">
    <source>
        <dbReference type="ARBA" id="ARBA00023154"/>
    </source>
</evidence>
<protein>
    <recommendedName>
        <fullName evidence="4 12">4-hydroxy-tetrahydrodipicolinate synthase</fullName>
        <shortName evidence="12">HTPA synthase</shortName>
        <ecNumber evidence="4 12">4.3.3.7</ecNumber>
    </recommendedName>
</protein>